<organism evidence="1">
    <name type="scientific">Puccinia triticina (isolate 1-1 / race 1 (BBBD))</name>
    <name type="common">Brown leaf rust fungus</name>
    <dbReference type="NCBI Taxonomy" id="630390"/>
    <lineage>
        <taxon>Eukaryota</taxon>
        <taxon>Fungi</taxon>
        <taxon>Dikarya</taxon>
        <taxon>Basidiomycota</taxon>
        <taxon>Pucciniomycotina</taxon>
        <taxon>Pucciniomycetes</taxon>
        <taxon>Pucciniales</taxon>
        <taxon>Pucciniaceae</taxon>
        <taxon>Puccinia</taxon>
    </lineage>
</organism>
<dbReference type="EnsemblFungi" id="PTTG_08240-t43_1">
    <property type="protein sequence ID" value="PTTG_08240-t43_1-p1"/>
    <property type="gene ID" value="PTTG_08240"/>
</dbReference>
<keyword evidence="3" id="KW-1185">Reference proteome</keyword>
<reference evidence="1" key="1">
    <citation type="submission" date="2009-11" db="EMBL/GenBank/DDBJ databases">
        <authorList>
            <consortium name="The Broad Institute Genome Sequencing Platform"/>
            <person name="Ward D."/>
            <person name="Feldgarden M."/>
            <person name="Earl A."/>
            <person name="Young S.K."/>
            <person name="Zeng Q."/>
            <person name="Koehrsen M."/>
            <person name="Alvarado L."/>
            <person name="Berlin A."/>
            <person name="Bochicchio J."/>
            <person name="Borenstein D."/>
            <person name="Chapman S.B."/>
            <person name="Chen Z."/>
            <person name="Engels R."/>
            <person name="Freedman E."/>
            <person name="Gellesch M."/>
            <person name="Goldberg J."/>
            <person name="Griggs A."/>
            <person name="Gujja S."/>
            <person name="Heilman E."/>
            <person name="Heiman D."/>
            <person name="Hepburn T."/>
            <person name="Howarth C."/>
            <person name="Jen D."/>
            <person name="Larson L."/>
            <person name="Lewis B."/>
            <person name="Mehta T."/>
            <person name="Park D."/>
            <person name="Pearson M."/>
            <person name="Roberts A."/>
            <person name="Saif S."/>
            <person name="Shea T."/>
            <person name="Shenoy N."/>
            <person name="Sisk P."/>
            <person name="Stolte C."/>
            <person name="Sykes S."/>
            <person name="Thomson T."/>
            <person name="Walk T."/>
            <person name="White J."/>
            <person name="Yandava C."/>
            <person name="Izard J."/>
            <person name="Baranova O.V."/>
            <person name="Blanton J.M."/>
            <person name="Tanner A.C."/>
            <person name="Dewhirst F.E."/>
            <person name="Haas B."/>
            <person name="Nusbaum C."/>
            <person name="Birren B."/>
        </authorList>
    </citation>
    <scope>NUCLEOTIDE SEQUENCE [LARGE SCALE GENOMIC DNA]</scope>
    <source>
        <strain evidence="1">1-1 BBBD Race 1</strain>
    </source>
</reference>
<proteinExistence type="predicted"/>
<evidence type="ECO:0000313" key="3">
    <source>
        <dbReference type="Proteomes" id="UP000005240"/>
    </source>
</evidence>
<dbReference type="VEuPathDB" id="FungiDB:PTTG_08240"/>
<gene>
    <name evidence="1" type="ORF">PTTG_08240</name>
</gene>
<evidence type="ECO:0000313" key="1">
    <source>
        <dbReference type="EMBL" id="OAV88917.1"/>
    </source>
</evidence>
<evidence type="ECO:0000313" key="2">
    <source>
        <dbReference type="EnsemblFungi" id="PTTG_08240-t43_1-p1"/>
    </source>
</evidence>
<reference evidence="1" key="2">
    <citation type="submission" date="2016-05" db="EMBL/GenBank/DDBJ databases">
        <title>Comparative analysis highlights variable genome content of wheat rusts and divergence of the mating loci.</title>
        <authorList>
            <person name="Cuomo C.A."/>
            <person name="Bakkeren G."/>
            <person name="Szabo L."/>
            <person name="Khalil H."/>
            <person name="Joly D."/>
            <person name="Goldberg J."/>
            <person name="Young S."/>
            <person name="Zeng Q."/>
            <person name="Fellers J."/>
        </authorList>
    </citation>
    <scope>NUCLEOTIDE SEQUENCE [LARGE SCALE GENOMIC DNA]</scope>
    <source>
        <strain evidence="1">1-1 BBBD Race 1</strain>
    </source>
</reference>
<dbReference type="AlphaFoldDB" id="A0A0C4F543"/>
<protein>
    <submittedName>
        <fullName evidence="1 2">Uncharacterized protein</fullName>
    </submittedName>
</protein>
<dbReference type="EMBL" id="ADAS02000148">
    <property type="protein sequence ID" value="OAV88917.1"/>
    <property type="molecule type" value="Genomic_DNA"/>
</dbReference>
<accession>A0A0C4F543</accession>
<dbReference type="Proteomes" id="UP000005240">
    <property type="component" value="Unassembled WGS sequence"/>
</dbReference>
<reference evidence="2 3" key="3">
    <citation type="journal article" date="2017" name="G3 (Bethesda)">
        <title>Comparative analysis highlights variable genome content of wheat rusts and divergence of the mating loci.</title>
        <authorList>
            <person name="Cuomo C.A."/>
            <person name="Bakkeren G."/>
            <person name="Khalil H.B."/>
            <person name="Panwar V."/>
            <person name="Joly D."/>
            <person name="Linning R."/>
            <person name="Sakthikumar S."/>
            <person name="Song X."/>
            <person name="Adiconis X."/>
            <person name="Fan L."/>
            <person name="Goldberg J.M."/>
            <person name="Levin J.Z."/>
            <person name="Young S."/>
            <person name="Zeng Q."/>
            <person name="Anikster Y."/>
            <person name="Bruce M."/>
            <person name="Wang M."/>
            <person name="Yin C."/>
            <person name="McCallum B."/>
            <person name="Szabo L.J."/>
            <person name="Hulbert S."/>
            <person name="Chen X."/>
            <person name="Fellers J.P."/>
        </authorList>
    </citation>
    <scope>NUCLEOTIDE SEQUENCE</scope>
    <source>
        <strain evidence="2">isolate 1-1 / race 1 (BBBD)</strain>
        <strain evidence="3">Isolate 1-1 / race 1 (BBBD)</strain>
    </source>
</reference>
<sequence>MNASDPQDQNILQWDQIDTTLHAHQALTGDITNHWYRLLAQLHARLFGEEPKEGKLDAAALVLPTMQAAID</sequence>
<reference evidence="2" key="4">
    <citation type="submission" date="2025-05" db="UniProtKB">
        <authorList>
            <consortium name="EnsemblFungi"/>
        </authorList>
    </citation>
    <scope>IDENTIFICATION</scope>
    <source>
        <strain evidence="2">isolate 1-1 / race 1 (BBBD)</strain>
    </source>
</reference>
<name>A0A0C4F543_PUCT1</name>